<accession>A0A8H9HPQ5</accession>
<sequence>MHGTRARRVLRGSGAGAARPPAPRGAALGLQAVSGSFRTAPGTHSRRTGRRPERLPPRALGPVRGGGPAEYAPGTRDTAQDASRTPWREARHPARPRPRVRHRARQAVQAPPQ</sequence>
<evidence type="ECO:0000313" key="4">
    <source>
        <dbReference type="Proteomes" id="UP000480804"/>
    </source>
</evidence>
<dbReference type="Proteomes" id="UP000480804">
    <property type="component" value="Unassembled WGS sequence"/>
</dbReference>
<evidence type="ECO:0000313" key="3">
    <source>
        <dbReference type="EMBL" id="GGU75191.1"/>
    </source>
</evidence>
<evidence type="ECO:0000313" key="2">
    <source>
        <dbReference type="EMBL" id="GFH81297.1"/>
    </source>
</evidence>
<dbReference type="AlphaFoldDB" id="A0A8H9HPQ5"/>
<gene>
    <name evidence="3" type="ORF">GCM10010227_32010</name>
    <name evidence="2" type="ORF">Sgou_59670</name>
</gene>
<evidence type="ECO:0000256" key="1">
    <source>
        <dbReference type="SAM" id="MobiDB-lite"/>
    </source>
</evidence>
<feature type="compositionally biased region" description="Basic residues" evidence="1">
    <location>
        <begin position="93"/>
        <end position="105"/>
    </location>
</feature>
<reference evidence="3" key="1">
    <citation type="journal article" date="2014" name="Int. J. Syst. Evol. Microbiol.">
        <title>Complete genome sequence of Corynebacterium casei LMG S-19264T (=DSM 44701T), isolated from a smear-ripened cheese.</title>
        <authorList>
            <consortium name="US DOE Joint Genome Institute (JGI-PGF)"/>
            <person name="Walter F."/>
            <person name="Albersmeier A."/>
            <person name="Kalinowski J."/>
            <person name="Ruckert C."/>
        </authorList>
    </citation>
    <scope>NUCLEOTIDE SEQUENCE</scope>
    <source>
        <strain evidence="3">JCM 4136</strain>
    </source>
</reference>
<comment type="caution">
    <text evidence="3">The sequence shown here is derived from an EMBL/GenBank/DDBJ whole genome shotgun (WGS) entry which is preliminary data.</text>
</comment>
<name>A0A8H9HPQ5_9ACTN</name>
<dbReference type="Proteomes" id="UP000660975">
    <property type="component" value="Unassembled WGS sequence"/>
</dbReference>
<feature type="compositionally biased region" description="Low complexity" evidence="1">
    <location>
        <begin position="16"/>
        <end position="30"/>
    </location>
</feature>
<dbReference type="EMBL" id="BLLO01000031">
    <property type="protein sequence ID" value="GFH81297.1"/>
    <property type="molecule type" value="Genomic_DNA"/>
</dbReference>
<keyword evidence="4" id="KW-1185">Reference proteome</keyword>
<organism evidence="3 5">
    <name type="scientific">Streptomyces gougerotii</name>
    <dbReference type="NCBI Taxonomy" id="53448"/>
    <lineage>
        <taxon>Bacteria</taxon>
        <taxon>Bacillati</taxon>
        <taxon>Actinomycetota</taxon>
        <taxon>Actinomycetes</taxon>
        <taxon>Kitasatosporales</taxon>
        <taxon>Streptomycetaceae</taxon>
        <taxon>Streptomyces</taxon>
        <taxon>Streptomyces diastaticus group</taxon>
    </lineage>
</organism>
<evidence type="ECO:0000313" key="5">
    <source>
        <dbReference type="Proteomes" id="UP000660975"/>
    </source>
</evidence>
<reference evidence="2 4" key="2">
    <citation type="submission" date="2020-02" db="EMBL/GenBank/DDBJ databases">
        <title>Whole genome shotgun sequence of Streptomyces gougerotii NBRC 13043.</title>
        <authorList>
            <person name="Ichikawa N."/>
            <person name="Komaki H."/>
            <person name="Tamura T."/>
        </authorList>
    </citation>
    <scope>NUCLEOTIDE SEQUENCE [LARGE SCALE GENOMIC DNA]</scope>
    <source>
        <strain evidence="2 4">NBRC 13043</strain>
    </source>
</reference>
<dbReference type="EMBL" id="BMSC01000008">
    <property type="protein sequence ID" value="GGU75191.1"/>
    <property type="molecule type" value="Genomic_DNA"/>
</dbReference>
<feature type="compositionally biased region" description="Basic residues" evidence="1">
    <location>
        <begin position="1"/>
        <end position="10"/>
    </location>
</feature>
<reference evidence="3" key="3">
    <citation type="submission" date="2020-09" db="EMBL/GenBank/DDBJ databases">
        <authorList>
            <person name="Sun Q."/>
            <person name="Ohkuma M."/>
        </authorList>
    </citation>
    <scope>NUCLEOTIDE SEQUENCE</scope>
    <source>
        <strain evidence="3">JCM 4136</strain>
    </source>
</reference>
<proteinExistence type="predicted"/>
<feature type="region of interest" description="Disordered" evidence="1">
    <location>
        <begin position="1"/>
        <end position="113"/>
    </location>
</feature>
<protein>
    <submittedName>
        <fullName evidence="3">Uncharacterized protein</fullName>
    </submittedName>
</protein>